<keyword evidence="4 5" id="KW-0539">Nucleus</keyword>
<accession>A0A8K0J4P4</accession>
<comment type="caution">
    <text evidence="7">The sequence shown here is derived from an EMBL/GenBank/DDBJ whole genome shotgun (WGS) entry which is preliminary data.</text>
</comment>
<comment type="function">
    <text evidence="5">Phosphodiesterase responsible for the U6 snRNA 3' end processing. Acts as an exoribonuclease (RNase) responsible for trimming the poly(U) tract of the last nucleotides in the pre-U6 snRNA molecule, leading to the formation of mature U6 snRNA.</text>
</comment>
<dbReference type="GO" id="GO:0016829">
    <property type="term" value="F:lyase activity"/>
    <property type="evidence" value="ECO:0007669"/>
    <property type="project" value="UniProtKB-KW"/>
</dbReference>
<evidence type="ECO:0000256" key="2">
    <source>
        <dbReference type="ARBA" id="ARBA00022801"/>
    </source>
</evidence>
<protein>
    <recommendedName>
        <fullName evidence="5">U6 snRNA phosphodiesterase</fullName>
        <ecNumber evidence="5">3.1.4.-</ecNumber>
    </recommendedName>
</protein>
<dbReference type="HAMAP" id="MF_03040">
    <property type="entry name" value="USB1"/>
    <property type="match status" value="1"/>
</dbReference>
<comment type="subcellular location">
    <subcellularLocation>
        <location evidence="5">Nucleus</location>
    </subcellularLocation>
</comment>
<evidence type="ECO:0000256" key="4">
    <source>
        <dbReference type="ARBA" id="ARBA00023242"/>
    </source>
</evidence>
<comment type="similarity">
    <text evidence="5">Belongs to the 2H phosphoesterase superfamily. USB1 family.</text>
</comment>
<dbReference type="AlphaFoldDB" id="A0A8K0J4P4"/>
<dbReference type="OrthoDB" id="49151at2759"/>
<feature type="region of interest" description="Disordered" evidence="6">
    <location>
        <begin position="1"/>
        <end position="48"/>
    </location>
</feature>
<sequence length="324" mass="35277">MRLVDYSSSSSSEDDTPPASPPCKRRKGGPEPTGLQESTMPPLPPGFHDLYASTVRQSVVDDPALHQGRKRQNPHVVGNWPSHIYVEWHPTAAQHDTLDALVRQMQLQIGEDTHLYSFLTSELGTPLPLHISLSRPLSLPGSIKDDYLSRIHDAICTSGIGRFSVKPAGLAWHKSPDSDRTFFVLRIVTATKAVPKQAGDQKDSRSLPTNPELTTLLAKCNAVAALFQQPPLYQQNAGNAADTADSADTAFHISIGWTMGSPDHDACLMAVQKYSDAPFGSIHDWEIAVEGIKAKIGNGISHIPLSRRFSGRKDGEETCSLFGI</sequence>
<keyword evidence="2 5" id="KW-0378">Hydrolase</keyword>
<proteinExistence type="inferred from homology"/>
<dbReference type="GO" id="GO:0005634">
    <property type="term" value="C:nucleus"/>
    <property type="evidence" value="ECO:0007669"/>
    <property type="project" value="UniProtKB-SubCell"/>
</dbReference>
<dbReference type="EC" id="3.1.4.-" evidence="5"/>
<name>A0A8K0J4P4_9HYPO</name>
<dbReference type="PANTHER" id="PTHR13522:SF3">
    <property type="entry name" value="U6 SNRNA PHOSPHODIESTERASE 1"/>
    <property type="match status" value="1"/>
</dbReference>
<keyword evidence="1 5" id="KW-0540">Nuclease</keyword>
<keyword evidence="3" id="KW-0456">Lyase</keyword>
<dbReference type="Pfam" id="PF09749">
    <property type="entry name" value="HVSL"/>
    <property type="match status" value="1"/>
</dbReference>
<organism evidence="7 8">
    <name type="scientific">Claviceps africana</name>
    <dbReference type="NCBI Taxonomy" id="83212"/>
    <lineage>
        <taxon>Eukaryota</taxon>
        <taxon>Fungi</taxon>
        <taxon>Dikarya</taxon>
        <taxon>Ascomycota</taxon>
        <taxon>Pezizomycotina</taxon>
        <taxon>Sordariomycetes</taxon>
        <taxon>Hypocreomycetidae</taxon>
        <taxon>Hypocreales</taxon>
        <taxon>Clavicipitaceae</taxon>
        <taxon>Claviceps</taxon>
    </lineage>
</organism>
<dbReference type="InterPro" id="IPR027521">
    <property type="entry name" value="Usb1"/>
</dbReference>
<evidence type="ECO:0000313" key="8">
    <source>
        <dbReference type="Proteomes" id="UP000811619"/>
    </source>
</evidence>
<dbReference type="PANTHER" id="PTHR13522">
    <property type="entry name" value="U6 SNRNA PHOSPHODIESTERASE 1"/>
    <property type="match status" value="1"/>
</dbReference>
<dbReference type="Gene3D" id="3.90.1140.10">
    <property type="entry name" value="Cyclic phosphodiesterase"/>
    <property type="match status" value="1"/>
</dbReference>
<keyword evidence="8" id="KW-1185">Reference proteome</keyword>
<feature type="active site" description="Proton donor/acceptor" evidence="5">
    <location>
        <position position="252"/>
    </location>
</feature>
<feature type="active site" description="Proton donor/acceptor" evidence="5">
    <location>
        <position position="130"/>
    </location>
</feature>
<evidence type="ECO:0000256" key="5">
    <source>
        <dbReference type="HAMAP-Rule" id="MF_03040"/>
    </source>
</evidence>
<reference evidence="7" key="1">
    <citation type="journal article" date="2020" name="bioRxiv">
        <title>Whole genome comparisons of ergot fungi reveals the divergence and evolution of species within the genus Claviceps are the result of varying mechanisms driving genome evolution and host range expansion.</title>
        <authorList>
            <person name="Wyka S.A."/>
            <person name="Mondo S.J."/>
            <person name="Liu M."/>
            <person name="Dettman J."/>
            <person name="Nalam V."/>
            <person name="Broders K.D."/>
        </authorList>
    </citation>
    <scope>NUCLEOTIDE SEQUENCE</scope>
    <source>
        <strain evidence="7">CCC 489</strain>
    </source>
</reference>
<evidence type="ECO:0000256" key="1">
    <source>
        <dbReference type="ARBA" id="ARBA00022722"/>
    </source>
</evidence>
<dbReference type="Proteomes" id="UP000811619">
    <property type="component" value="Unassembled WGS sequence"/>
</dbReference>
<gene>
    <name evidence="5" type="primary">USB1</name>
    <name evidence="7" type="ORF">E4U42_004855</name>
</gene>
<dbReference type="GO" id="GO:1990838">
    <property type="term" value="F:poly(U)-specific exoribonuclease activity, producing 3' uridine cyclic phosphate ends"/>
    <property type="evidence" value="ECO:0007669"/>
    <property type="project" value="UniProtKB-UniRule"/>
</dbReference>
<evidence type="ECO:0000313" key="7">
    <source>
        <dbReference type="EMBL" id="KAG5923704.1"/>
    </source>
</evidence>
<dbReference type="EMBL" id="SRPY01000439">
    <property type="protein sequence ID" value="KAG5923704.1"/>
    <property type="molecule type" value="Genomic_DNA"/>
</dbReference>
<evidence type="ECO:0000256" key="6">
    <source>
        <dbReference type="SAM" id="MobiDB-lite"/>
    </source>
</evidence>
<evidence type="ECO:0000256" key="3">
    <source>
        <dbReference type="ARBA" id="ARBA00023239"/>
    </source>
</evidence>
<dbReference type="GO" id="GO:0034477">
    <property type="term" value="P:U6 snRNA 3'-end processing"/>
    <property type="evidence" value="ECO:0007669"/>
    <property type="project" value="UniProtKB-UniRule"/>
</dbReference>